<accession>A0A426X788</accession>
<protein>
    <submittedName>
        <fullName evidence="2">Uncharacterized protein</fullName>
    </submittedName>
</protein>
<dbReference type="Proteomes" id="UP000287651">
    <property type="component" value="Unassembled WGS sequence"/>
</dbReference>
<name>A0A426X788_ENSVE</name>
<feature type="compositionally biased region" description="Polar residues" evidence="1">
    <location>
        <begin position="42"/>
        <end position="55"/>
    </location>
</feature>
<feature type="compositionally biased region" description="Acidic residues" evidence="1">
    <location>
        <begin position="26"/>
        <end position="38"/>
    </location>
</feature>
<organism evidence="2 3">
    <name type="scientific">Ensete ventricosum</name>
    <name type="common">Abyssinian banana</name>
    <name type="synonym">Musa ensete</name>
    <dbReference type="NCBI Taxonomy" id="4639"/>
    <lineage>
        <taxon>Eukaryota</taxon>
        <taxon>Viridiplantae</taxon>
        <taxon>Streptophyta</taxon>
        <taxon>Embryophyta</taxon>
        <taxon>Tracheophyta</taxon>
        <taxon>Spermatophyta</taxon>
        <taxon>Magnoliopsida</taxon>
        <taxon>Liliopsida</taxon>
        <taxon>Zingiberales</taxon>
        <taxon>Musaceae</taxon>
        <taxon>Ensete</taxon>
    </lineage>
</organism>
<reference evidence="2 3" key="1">
    <citation type="journal article" date="2014" name="Agronomy (Basel)">
        <title>A Draft Genome Sequence for Ensete ventricosum, the Drought-Tolerant Tree Against Hunger.</title>
        <authorList>
            <person name="Harrison J."/>
            <person name="Moore K.A."/>
            <person name="Paszkiewicz K."/>
            <person name="Jones T."/>
            <person name="Grant M."/>
            <person name="Ambacheew D."/>
            <person name="Muzemil S."/>
            <person name="Studholme D.J."/>
        </authorList>
    </citation>
    <scope>NUCLEOTIDE SEQUENCE [LARGE SCALE GENOMIC DNA]</scope>
</reference>
<dbReference type="EMBL" id="AMZH03025234">
    <property type="protein sequence ID" value="RRT35310.1"/>
    <property type="molecule type" value="Genomic_DNA"/>
</dbReference>
<evidence type="ECO:0000313" key="3">
    <source>
        <dbReference type="Proteomes" id="UP000287651"/>
    </source>
</evidence>
<comment type="caution">
    <text evidence="2">The sequence shown here is derived from an EMBL/GenBank/DDBJ whole genome shotgun (WGS) entry which is preliminary data.</text>
</comment>
<dbReference type="AlphaFoldDB" id="A0A426X788"/>
<proteinExistence type="predicted"/>
<feature type="region of interest" description="Disordered" evidence="1">
    <location>
        <begin position="22"/>
        <end position="82"/>
    </location>
</feature>
<evidence type="ECO:0000313" key="2">
    <source>
        <dbReference type="EMBL" id="RRT35310.1"/>
    </source>
</evidence>
<gene>
    <name evidence="2" type="ORF">B296_00051829</name>
</gene>
<evidence type="ECO:0000256" key="1">
    <source>
        <dbReference type="SAM" id="MobiDB-lite"/>
    </source>
</evidence>
<sequence length="82" mass="9443">METTSKAIVGISWKIEVAEMTTRQQEEEDLEHEEENREEDLQSVNCMKSPTSGSSIHPRLGEVRRGRQSIAGSKHNSLYHFW</sequence>